<sequence length="94" mass="10830">MPERCRAQPGNVPSDSKQMLRVGTLSWVQEGSCHKGRDNYIRPKPGRNDYTRPKSYRPIGFLSVLGKIVGKMLMARLNWHLTLTLHGTRYEFMP</sequence>
<gene>
    <name evidence="1" type="ORF">EVAR_81351_1</name>
</gene>
<dbReference type="EMBL" id="BGZK01000781">
    <property type="protein sequence ID" value="GBP60206.1"/>
    <property type="molecule type" value="Genomic_DNA"/>
</dbReference>
<dbReference type="Proteomes" id="UP000299102">
    <property type="component" value="Unassembled WGS sequence"/>
</dbReference>
<reference evidence="1 2" key="1">
    <citation type="journal article" date="2019" name="Commun. Biol.">
        <title>The bagworm genome reveals a unique fibroin gene that provides high tensile strength.</title>
        <authorList>
            <person name="Kono N."/>
            <person name="Nakamura H."/>
            <person name="Ohtoshi R."/>
            <person name="Tomita M."/>
            <person name="Numata K."/>
            <person name="Arakawa K."/>
        </authorList>
    </citation>
    <scope>NUCLEOTIDE SEQUENCE [LARGE SCALE GENOMIC DNA]</scope>
</reference>
<protein>
    <submittedName>
        <fullName evidence="1">Uncharacterized protein</fullName>
    </submittedName>
</protein>
<dbReference type="OrthoDB" id="7697131at2759"/>
<proteinExistence type="predicted"/>
<organism evidence="1 2">
    <name type="scientific">Eumeta variegata</name>
    <name type="common">Bagworm moth</name>
    <name type="synonym">Eumeta japonica</name>
    <dbReference type="NCBI Taxonomy" id="151549"/>
    <lineage>
        <taxon>Eukaryota</taxon>
        <taxon>Metazoa</taxon>
        <taxon>Ecdysozoa</taxon>
        <taxon>Arthropoda</taxon>
        <taxon>Hexapoda</taxon>
        <taxon>Insecta</taxon>
        <taxon>Pterygota</taxon>
        <taxon>Neoptera</taxon>
        <taxon>Endopterygota</taxon>
        <taxon>Lepidoptera</taxon>
        <taxon>Glossata</taxon>
        <taxon>Ditrysia</taxon>
        <taxon>Tineoidea</taxon>
        <taxon>Psychidae</taxon>
        <taxon>Oiketicinae</taxon>
        <taxon>Eumeta</taxon>
    </lineage>
</organism>
<evidence type="ECO:0000313" key="1">
    <source>
        <dbReference type="EMBL" id="GBP60206.1"/>
    </source>
</evidence>
<comment type="caution">
    <text evidence="1">The sequence shown here is derived from an EMBL/GenBank/DDBJ whole genome shotgun (WGS) entry which is preliminary data.</text>
</comment>
<dbReference type="AlphaFoldDB" id="A0A4C1X8W1"/>
<accession>A0A4C1X8W1</accession>
<keyword evidence="2" id="KW-1185">Reference proteome</keyword>
<evidence type="ECO:0000313" key="2">
    <source>
        <dbReference type="Proteomes" id="UP000299102"/>
    </source>
</evidence>
<name>A0A4C1X8W1_EUMVA</name>